<reference evidence="1 2" key="1">
    <citation type="journal article" date="2013" name="Antonie Van Leeuwenhoek">
        <title>Sphingomonas ginsenosidivorax sp. nov., with the ability to transform ginsenosides.</title>
        <authorList>
            <person name="Jin X.F."/>
            <person name="Kim J.K."/>
            <person name="Liu Q.M."/>
            <person name="Kang M.S."/>
            <person name="He D."/>
            <person name="Jin F.X."/>
            <person name="Kim S.C."/>
            <person name="Im W.T."/>
        </authorList>
    </citation>
    <scope>NUCLEOTIDE SEQUENCE [LARGE SCALE GENOMIC DNA]</scope>
    <source>
        <strain evidence="1 2">KHI67</strain>
    </source>
</reference>
<keyword evidence="2" id="KW-1185">Reference proteome</keyword>
<dbReference type="AlphaFoldDB" id="A0A5C6UKY3"/>
<evidence type="ECO:0000313" key="1">
    <source>
        <dbReference type="EMBL" id="TXC72816.1"/>
    </source>
</evidence>
<dbReference type="Proteomes" id="UP000321250">
    <property type="component" value="Unassembled WGS sequence"/>
</dbReference>
<protein>
    <submittedName>
        <fullName evidence="1">WYL domain-containing protein</fullName>
    </submittedName>
</protein>
<proteinExistence type="predicted"/>
<dbReference type="OrthoDB" id="7428487at2"/>
<sequence length="106" mass="11867">MTTTPDAPANTNTLLLQAIALRKCVAVTYNKTRMILAPHILYTRHDDVFVDAVALEREGQPPKEFKIGTFKIAGLNDVEVTDRSFQPDKIFNANDIKYEGVTLFVV</sequence>
<dbReference type="EMBL" id="VOQR01000001">
    <property type="protein sequence ID" value="TXC72816.1"/>
    <property type="molecule type" value="Genomic_DNA"/>
</dbReference>
<evidence type="ECO:0000313" key="2">
    <source>
        <dbReference type="Proteomes" id="UP000321250"/>
    </source>
</evidence>
<accession>A0A5C6UKY3</accession>
<name>A0A5C6UKY3_9SPHN</name>
<organism evidence="1 2">
    <name type="scientific">Sphingomonas ginsenosidivorax</name>
    <dbReference type="NCBI Taxonomy" id="862135"/>
    <lineage>
        <taxon>Bacteria</taxon>
        <taxon>Pseudomonadati</taxon>
        <taxon>Pseudomonadota</taxon>
        <taxon>Alphaproteobacteria</taxon>
        <taxon>Sphingomonadales</taxon>
        <taxon>Sphingomonadaceae</taxon>
        <taxon>Sphingomonas</taxon>
    </lineage>
</organism>
<comment type="caution">
    <text evidence="1">The sequence shown here is derived from an EMBL/GenBank/DDBJ whole genome shotgun (WGS) entry which is preliminary data.</text>
</comment>
<gene>
    <name evidence="1" type="ORF">FSB78_07120</name>
</gene>